<comment type="caution">
    <text evidence="13">The sequence shown here is derived from an EMBL/GenBank/DDBJ whole genome shotgun (WGS) entry which is preliminary data.</text>
</comment>
<evidence type="ECO:0000256" key="3">
    <source>
        <dbReference type="ARBA" id="ARBA00022448"/>
    </source>
</evidence>
<dbReference type="SUPFAM" id="SSF74653">
    <property type="entry name" value="TolA/TonB C-terminal domain"/>
    <property type="match status" value="1"/>
</dbReference>
<feature type="compositionally biased region" description="Polar residues" evidence="11">
    <location>
        <begin position="104"/>
        <end position="117"/>
    </location>
</feature>
<dbReference type="PANTHER" id="PTHR33446">
    <property type="entry name" value="PROTEIN TONB-RELATED"/>
    <property type="match status" value="1"/>
</dbReference>
<dbReference type="InterPro" id="IPR037682">
    <property type="entry name" value="TonB_C"/>
</dbReference>
<keyword evidence="10" id="KW-0735">Signal-anchor</keyword>
<keyword evidence="8" id="KW-1133">Transmembrane helix</keyword>
<name>A0A420EH64_9ALTE</name>
<dbReference type="Proteomes" id="UP000286482">
    <property type="component" value="Unassembled WGS sequence"/>
</dbReference>
<evidence type="ECO:0000313" key="13">
    <source>
        <dbReference type="EMBL" id="RKF20008.1"/>
    </source>
</evidence>
<evidence type="ECO:0000256" key="1">
    <source>
        <dbReference type="ARBA" id="ARBA00004383"/>
    </source>
</evidence>
<dbReference type="NCBIfam" id="TIGR01352">
    <property type="entry name" value="tonB_Cterm"/>
    <property type="match status" value="1"/>
</dbReference>
<evidence type="ECO:0000256" key="8">
    <source>
        <dbReference type="ARBA" id="ARBA00022989"/>
    </source>
</evidence>
<evidence type="ECO:0000256" key="6">
    <source>
        <dbReference type="ARBA" id="ARBA00022692"/>
    </source>
</evidence>
<keyword evidence="6" id="KW-0812">Transmembrane</keyword>
<evidence type="ECO:0000256" key="4">
    <source>
        <dbReference type="ARBA" id="ARBA00022475"/>
    </source>
</evidence>
<comment type="subcellular location">
    <subcellularLocation>
        <location evidence="1 10">Cell inner membrane</location>
        <topology evidence="1 10">Single-pass membrane protein</topology>
        <orientation evidence="1 10">Periplasmic side</orientation>
    </subcellularLocation>
</comment>
<proteinExistence type="inferred from homology"/>
<dbReference type="AlphaFoldDB" id="A0A420EH64"/>
<evidence type="ECO:0000313" key="14">
    <source>
        <dbReference type="Proteomes" id="UP000286482"/>
    </source>
</evidence>
<keyword evidence="7 10" id="KW-0653">Protein transport</keyword>
<dbReference type="InterPro" id="IPR006260">
    <property type="entry name" value="TonB/TolA_C"/>
</dbReference>
<dbReference type="PANTHER" id="PTHR33446:SF14">
    <property type="entry name" value="PROTEIN TONB"/>
    <property type="match status" value="1"/>
</dbReference>
<keyword evidence="14" id="KW-1185">Reference proteome</keyword>
<feature type="region of interest" description="Disordered" evidence="11">
    <location>
        <begin position="130"/>
        <end position="197"/>
    </location>
</feature>
<comment type="similarity">
    <text evidence="2 10">Belongs to the TonB family.</text>
</comment>
<dbReference type="GO" id="GO:0055085">
    <property type="term" value="P:transmembrane transport"/>
    <property type="evidence" value="ECO:0007669"/>
    <property type="project" value="InterPro"/>
</dbReference>
<evidence type="ECO:0000256" key="10">
    <source>
        <dbReference type="RuleBase" id="RU362123"/>
    </source>
</evidence>
<organism evidence="13 14">
    <name type="scientific">Alginatibacterium sediminis</name>
    <dbReference type="NCBI Taxonomy" id="2164068"/>
    <lineage>
        <taxon>Bacteria</taxon>
        <taxon>Pseudomonadati</taxon>
        <taxon>Pseudomonadota</taxon>
        <taxon>Gammaproteobacteria</taxon>
        <taxon>Alteromonadales</taxon>
        <taxon>Alteromonadaceae</taxon>
        <taxon>Alginatibacterium</taxon>
    </lineage>
</organism>
<reference evidence="13 14" key="1">
    <citation type="submission" date="2018-09" db="EMBL/GenBank/DDBJ databases">
        <authorList>
            <person name="Wang Z."/>
        </authorList>
    </citation>
    <scope>NUCLEOTIDE SEQUENCE [LARGE SCALE GENOMIC DNA]</scope>
    <source>
        <strain evidence="13 14">ALS 81</strain>
    </source>
</reference>
<dbReference type="GO" id="GO:0030288">
    <property type="term" value="C:outer membrane-bounded periplasmic space"/>
    <property type="evidence" value="ECO:0007669"/>
    <property type="project" value="InterPro"/>
</dbReference>
<dbReference type="GO" id="GO:0005886">
    <property type="term" value="C:plasma membrane"/>
    <property type="evidence" value="ECO:0007669"/>
    <property type="project" value="UniProtKB-SubCell"/>
</dbReference>
<keyword evidence="4 10" id="KW-1003">Cell membrane</keyword>
<keyword evidence="5 10" id="KW-0997">Cell inner membrane</keyword>
<evidence type="ECO:0000256" key="7">
    <source>
        <dbReference type="ARBA" id="ARBA00022927"/>
    </source>
</evidence>
<dbReference type="PRINTS" id="PR01374">
    <property type="entry name" value="TONBPROTEIN"/>
</dbReference>
<dbReference type="PROSITE" id="PS52015">
    <property type="entry name" value="TONB_CTD"/>
    <property type="match status" value="1"/>
</dbReference>
<keyword evidence="3 10" id="KW-0813">Transport</keyword>
<feature type="region of interest" description="Disordered" evidence="11">
    <location>
        <begin position="98"/>
        <end position="117"/>
    </location>
</feature>
<evidence type="ECO:0000259" key="12">
    <source>
        <dbReference type="PROSITE" id="PS52015"/>
    </source>
</evidence>
<keyword evidence="9" id="KW-0472">Membrane</keyword>
<feature type="compositionally biased region" description="Polar residues" evidence="11">
    <location>
        <begin position="145"/>
        <end position="191"/>
    </location>
</feature>
<dbReference type="GO" id="GO:0031992">
    <property type="term" value="F:energy transducer activity"/>
    <property type="evidence" value="ECO:0007669"/>
    <property type="project" value="InterPro"/>
</dbReference>
<sequence>MLRFLLISPLALIASLLVFLLMSKLVDINPSTKTIDSVSYNTISIHKNDVQGSAIKQATLSDAKQEKVVTQPLTKSDAIALVSDVQVKEDSATIINKSADSETLGHTPSPNTSDVPQQTTATVAVALINPSSNSTVETDKALKPQESSTANSTAKPSNNKNQTSNNASINESSTHLKGNLARSNSTQNSQVKAIPVSRVEPSYPRNARRRKIEGYVLLEFNVSNHGITQNIQVLDSSPKNIFDKAAVEAVSKWKYKSSSSIQNFPAQQVRLAFKLR</sequence>
<gene>
    <name evidence="13" type="ORF">DBZ36_06030</name>
</gene>
<dbReference type="InterPro" id="IPR051045">
    <property type="entry name" value="TonB-dependent_transducer"/>
</dbReference>
<evidence type="ECO:0000256" key="2">
    <source>
        <dbReference type="ARBA" id="ARBA00006555"/>
    </source>
</evidence>
<dbReference type="Pfam" id="PF03544">
    <property type="entry name" value="TonB_C"/>
    <property type="match status" value="1"/>
</dbReference>
<accession>A0A420EH64</accession>
<dbReference type="Gene3D" id="3.30.2420.10">
    <property type="entry name" value="TonB"/>
    <property type="match status" value="1"/>
</dbReference>
<dbReference type="InterPro" id="IPR003538">
    <property type="entry name" value="TonB"/>
</dbReference>
<dbReference type="GO" id="GO:0015891">
    <property type="term" value="P:siderophore transport"/>
    <property type="evidence" value="ECO:0007669"/>
    <property type="project" value="InterPro"/>
</dbReference>
<dbReference type="GO" id="GO:0015031">
    <property type="term" value="P:protein transport"/>
    <property type="evidence" value="ECO:0007669"/>
    <property type="project" value="UniProtKB-UniRule"/>
</dbReference>
<evidence type="ECO:0000256" key="11">
    <source>
        <dbReference type="SAM" id="MobiDB-lite"/>
    </source>
</evidence>
<evidence type="ECO:0000256" key="9">
    <source>
        <dbReference type="ARBA" id="ARBA00023136"/>
    </source>
</evidence>
<comment type="function">
    <text evidence="10">Interacts with outer membrane receptor proteins that carry out high-affinity binding and energy dependent uptake into the periplasmic space of specific substrates. It could act to transduce energy from the cytoplasmic membrane to specific energy-requiring processes in the outer membrane, resulting in the release into the periplasm of ligands bound by these outer membrane proteins.</text>
</comment>
<feature type="domain" description="TonB C-terminal" evidence="12">
    <location>
        <begin position="188"/>
        <end position="276"/>
    </location>
</feature>
<dbReference type="EMBL" id="RAQO01000004">
    <property type="protein sequence ID" value="RKF20008.1"/>
    <property type="molecule type" value="Genomic_DNA"/>
</dbReference>
<protein>
    <recommendedName>
        <fullName evidence="10">Protein TonB</fullName>
    </recommendedName>
</protein>
<evidence type="ECO:0000256" key="5">
    <source>
        <dbReference type="ARBA" id="ARBA00022519"/>
    </source>
</evidence>